<dbReference type="Proteomes" id="UP000309215">
    <property type="component" value="Unassembled WGS sequence"/>
</dbReference>
<dbReference type="PANTHER" id="PTHR47017:SF1">
    <property type="entry name" value="ACYL-COA"/>
    <property type="match status" value="1"/>
</dbReference>
<keyword evidence="2" id="KW-1185">Reference proteome</keyword>
<accession>A0A4U1JA04</accession>
<dbReference type="GO" id="GO:0016740">
    <property type="term" value="F:transferase activity"/>
    <property type="evidence" value="ECO:0007669"/>
    <property type="project" value="UniProtKB-KW"/>
</dbReference>
<dbReference type="AlphaFoldDB" id="A0A4U1JA04"/>
<evidence type="ECO:0000313" key="1">
    <source>
        <dbReference type="EMBL" id="TKD05243.1"/>
    </source>
</evidence>
<dbReference type="InterPro" id="IPR007434">
    <property type="entry name" value="FemAB-like"/>
</dbReference>
<dbReference type="Pfam" id="PF04339">
    <property type="entry name" value="FemAB_like"/>
    <property type="match status" value="1"/>
</dbReference>
<dbReference type="RefSeq" id="WP_136930791.1">
    <property type="nucleotide sequence ID" value="NZ_SSMQ01000021.1"/>
</dbReference>
<dbReference type="PANTHER" id="PTHR47017">
    <property type="entry name" value="ACYL-COA"/>
    <property type="match status" value="1"/>
</dbReference>
<protein>
    <submittedName>
        <fullName evidence="1">N-acetyltransferase</fullName>
    </submittedName>
</protein>
<dbReference type="Gene3D" id="3.40.630.30">
    <property type="match status" value="1"/>
</dbReference>
<keyword evidence="1" id="KW-0808">Transferase</keyword>
<evidence type="ECO:0000313" key="2">
    <source>
        <dbReference type="Proteomes" id="UP000309215"/>
    </source>
</evidence>
<gene>
    <name evidence="1" type="ORF">E8A74_20785</name>
</gene>
<proteinExistence type="predicted"/>
<dbReference type="EMBL" id="SSMQ01000021">
    <property type="protein sequence ID" value="TKD05243.1"/>
    <property type="molecule type" value="Genomic_DNA"/>
</dbReference>
<dbReference type="OrthoDB" id="9776898at2"/>
<organism evidence="1 2">
    <name type="scientific">Polyangium fumosum</name>
    <dbReference type="NCBI Taxonomy" id="889272"/>
    <lineage>
        <taxon>Bacteria</taxon>
        <taxon>Pseudomonadati</taxon>
        <taxon>Myxococcota</taxon>
        <taxon>Polyangia</taxon>
        <taxon>Polyangiales</taxon>
        <taxon>Polyangiaceae</taxon>
        <taxon>Polyangium</taxon>
    </lineage>
</organism>
<comment type="caution">
    <text evidence="1">The sequence shown here is derived from an EMBL/GenBank/DDBJ whole genome shotgun (WGS) entry which is preliminary data.</text>
</comment>
<sequence length="377" mass="42402">MFELRVHATIRDIAEEAWNALGGVSEAPFLTWAFFDVLERTGCVEPRSGWLPHYLTLHDEAERLVAAAPAFLKGNSEGEFVFDHAWASAAHRAGIEYFPKLVVAVPFTPATAPRLLVAEGADASKVAAAMAEGLRQLVTRLEISSAHVLFPPADQTADLANAGLAERYGLQFHWKNPGYTTYDDFLARFSSKRRNQWKRERREVAAQGIELVTLRGREITPDLVDAMYGYYTATVDKFSWGRRYLNRAFFEEIVPRLGDGVEVVLAREGKRPIAGAFNFAGKDALYGRYWGASEERPFLHFNVCFYHSIEQCILRKIGRFEPGAGGEHKMTRGFEPTITRSLHHVADPRLDAAIRDYLARERQALAREAANPEVAFR</sequence>
<name>A0A4U1JA04_9BACT</name>
<reference evidence="1 2" key="1">
    <citation type="submission" date="2019-04" db="EMBL/GenBank/DDBJ databases">
        <authorList>
            <person name="Li Y."/>
            <person name="Wang J."/>
        </authorList>
    </citation>
    <scope>NUCLEOTIDE SEQUENCE [LARGE SCALE GENOMIC DNA]</scope>
    <source>
        <strain evidence="1 2">DSM 14668</strain>
    </source>
</reference>
<dbReference type="InterPro" id="IPR016181">
    <property type="entry name" value="Acyl_CoA_acyltransferase"/>
</dbReference>
<dbReference type="SUPFAM" id="SSF55729">
    <property type="entry name" value="Acyl-CoA N-acyltransferases (Nat)"/>
    <property type="match status" value="1"/>
</dbReference>